<keyword evidence="1" id="KW-0732">Signal</keyword>
<name>H8XUI9_FLAIG</name>
<dbReference type="HOGENOM" id="CLU_1508474_0_0_10"/>
<dbReference type="PATRIC" id="fig|1094466.5.peg.1797"/>
<keyword evidence="3" id="KW-1185">Reference proteome</keyword>
<dbReference type="eggNOG" id="ENOG5032RAS">
    <property type="taxonomic scope" value="Bacteria"/>
</dbReference>
<feature type="chain" id="PRO_5003617374" evidence="1">
    <location>
        <begin position="20"/>
        <end position="178"/>
    </location>
</feature>
<proteinExistence type="predicted"/>
<dbReference type="EMBL" id="HE774682">
    <property type="protein sequence ID" value="CCG53767.1"/>
    <property type="molecule type" value="Genomic_DNA"/>
</dbReference>
<feature type="signal peptide" evidence="1">
    <location>
        <begin position="1"/>
        <end position="19"/>
    </location>
</feature>
<evidence type="ECO:0000313" key="3">
    <source>
        <dbReference type="Proteomes" id="UP000007599"/>
    </source>
</evidence>
<evidence type="ECO:0000256" key="1">
    <source>
        <dbReference type="SAM" id="SignalP"/>
    </source>
</evidence>
<dbReference type="KEGG" id="fin:KQS_09165"/>
<reference evidence="3" key="2">
    <citation type="submission" date="2012-03" db="EMBL/GenBank/DDBJ databases">
        <title>Complete genome sequence of Flavobacterium indicum GPTSA100-9T, isolated from warm spring water.</title>
        <authorList>
            <person name="Barbier P."/>
            <person name="Houel A."/>
            <person name="Loux V."/>
            <person name="Poulain J."/>
            <person name="Bernardet J.-F."/>
            <person name="Touchon M."/>
            <person name="Duchaud E."/>
        </authorList>
    </citation>
    <scope>NUCLEOTIDE SEQUENCE [LARGE SCALE GENOMIC DNA]</scope>
    <source>
        <strain evidence="3">DSM 17447 / CIP 109464 / GPTSA100-9</strain>
    </source>
</reference>
<sequence length="178" mass="19963">MKRFSSIACILLTTTIGLAQNQNVQKETLVTTTTIKDSKGEQKIVKTEKIKEIQKVAIGEEKPGTKNIPQVEAPIDVTKTTQVAINGTVRTVDVKHATHYTSNGVKYELESDDLGYSVIIPNNKKRALLRRTSNDNYIYSNKNKIAVAHFDAEGNLILETYDEKTDRIKTEKLELVKN</sequence>
<gene>
    <name evidence="2" type="ordered locus">KQS_09165</name>
</gene>
<accession>H8XUI9</accession>
<dbReference type="RefSeq" id="WP_014388886.1">
    <property type="nucleotide sequence ID" value="NC_017025.1"/>
</dbReference>
<dbReference type="Proteomes" id="UP000007599">
    <property type="component" value="Chromosome I"/>
</dbReference>
<protein>
    <submittedName>
        <fullName evidence="2">Uncharacterized protein</fullName>
    </submittedName>
</protein>
<dbReference type="AlphaFoldDB" id="H8XUI9"/>
<organism evidence="2 3">
    <name type="scientific">Flavobacterium indicum (strain DSM 17447 / CIP 109464 / GPTSA100-9)</name>
    <dbReference type="NCBI Taxonomy" id="1094466"/>
    <lineage>
        <taxon>Bacteria</taxon>
        <taxon>Pseudomonadati</taxon>
        <taxon>Bacteroidota</taxon>
        <taxon>Flavobacteriia</taxon>
        <taxon>Flavobacteriales</taxon>
        <taxon>Flavobacteriaceae</taxon>
        <taxon>Flavobacterium</taxon>
    </lineage>
</organism>
<evidence type="ECO:0000313" key="2">
    <source>
        <dbReference type="EMBL" id="CCG53767.1"/>
    </source>
</evidence>
<reference evidence="2 3" key="1">
    <citation type="journal article" date="2012" name="J. Bacteriol.">
        <title>Complete Genome Sequence of Flavobacterium indicum GPSTA100-9T, Isolated from Warm Spring Water.</title>
        <authorList>
            <person name="Barbier P."/>
            <person name="Houel A."/>
            <person name="Loux V."/>
            <person name="Poulain J."/>
            <person name="Bernardet J.F."/>
            <person name="Touchon M."/>
            <person name="Duchaud E."/>
        </authorList>
    </citation>
    <scope>NUCLEOTIDE SEQUENCE [LARGE SCALE GENOMIC DNA]</scope>
    <source>
        <strain evidence="3">DSM 17447 / CIP 109464 / GPTSA100-9</strain>
    </source>
</reference>
<dbReference type="OrthoDB" id="1144137at2"/>